<keyword evidence="3 6" id="KW-0812">Transmembrane</keyword>
<comment type="similarity">
    <text evidence="2">Belongs to the G-protein coupled receptor 1 family.</text>
</comment>
<evidence type="ECO:0000256" key="5">
    <source>
        <dbReference type="ARBA" id="ARBA00023136"/>
    </source>
</evidence>
<dbReference type="Proteomes" id="UP001162164">
    <property type="component" value="Unassembled WGS sequence"/>
</dbReference>
<keyword evidence="5 6" id="KW-0472">Membrane</keyword>
<dbReference type="InterPro" id="IPR017452">
    <property type="entry name" value="GPCR_Rhodpsn_7TM"/>
</dbReference>
<organism evidence="8 9">
    <name type="scientific">Molorchus minor</name>
    <dbReference type="NCBI Taxonomy" id="1323400"/>
    <lineage>
        <taxon>Eukaryota</taxon>
        <taxon>Metazoa</taxon>
        <taxon>Ecdysozoa</taxon>
        <taxon>Arthropoda</taxon>
        <taxon>Hexapoda</taxon>
        <taxon>Insecta</taxon>
        <taxon>Pterygota</taxon>
        <taxon>Neoptera</taxon>
        <taxon>Endopterygota</taxon>
        <taxon>Coleoptera</taxon>
        <taxon>Polyphaga</taxon>
        <taxon>Cucujiformia</taxon>
        <taxon>Chrysomeloidea</taxon>
        <taxon>Cerambycidae</taxon>
        <taxon>Lamiinae</taxon>
        <taxon>Monochamini</taxon>
        <taxon>Molorchus</taxon>
    </lineage>
</organism>
<proteinExistence type="inferred from homology"/>
<dbReference type="InterPro" id="IPR053219">
    <property type="entry name" value="GPCR_Dmsr-1"/>
</dbReference>
<comment type="subcellular location">
    <subcellularLocation>
        <location evidence="1">Membrane</location>
    </subcellularLocation>
</comment>
<feature type="domain" description="G-protein coupled receptors family 1 profile" evidence="7">
    <location>
        <begin position="37"/>
        <end position="327"/>
    </location>
</feature>
<dbReference type="PRINTS" id="PR00237">
    <property type="entry name" value="GPCRRHODOPSN"/>
</dbReference>
<keyword evidence="9" id="KW-1185">Reference proteome</keyword>
<sequence>MNTTTNTPYCDLEQFSKNFKGYHMYLSIFVCTFGSILNALNIFVLSTKQMRCPTNFILTSLAVADVLVMLEYIPFAYLHDKSTTSPHYFTYSFAAFIIFHALFTQSFHFISCCITIILAVWRYIAVKFPQNNAKWCNSKRTKITIFLTYVLCPFICIPLFLSIDITRMNVLVDGTGKMVSRPSANQTGLKNVTIYFANYKQNTVLKDISLYVYGVVIKLVPCILLTVLSTLLIIELLAAKERRKKLLRPAVVPDEENGIVKRKVQQRHLDKEKQADRTTKMLLAVLLLFLMVEFPQAIFGLLNHIVGEKFDKECYQPLGKFLPLMGG</sequence>
<evidence type="ECO:0000313" key="9">
    <source>
        <dbReference type="Proteomes" id="UP001162164"/>
    </source>
</evidence>
<dbReference type="Pfam" id="PF10324">
    <property type="entry name" value="7TM_GPCR_Srw"/>
    <property type="match status" value="1"/>
</dbReference>
<feature type="transmembrane region" description="Helical" evidence="6">
    <location>
        <begin position="210"/>
        <end position="238"/>
    </location>
</feature>
<evidence type="ECO:0000259" key="7">
    <source>
        <dbReference type="PROSITE" id="PS50262"/>
    </source>
</evidence>
<evidence type="ECO:0000313" key="8">
    <source>
        <dbReference type="EMBL" id="KAJ8966880.1"/>
    </source>
</evidence>
<dbReference type="InterPro" id="IPR000276">
    <property type="entry name" value="GPCR_Rhodpsn"/>
</dbReference>
<evidence type="ECO:0000256" key="3">
    <source>
        <dbReference type="ARBA" id="ARBA00022692"/>
    </source>
</evidence>
<dbReference type="PROSITE" id="PS50262">
    <property type="entry name" value="G_PROTEIN_RECEP_F1_2"/>
    <property type="match status" value="1"/>
</dbReference>
<dbReference type="SUPFAM" id="SSF81321">
    <property type="entry name" value="Family A G protein-coupled receptor-like"/>
    <property type="match status" value="1"/>
</dbReference>
<dbReference type="PANTHER" id="PTHR46273">
    <property type="entry name" value="MYOSUPPRESSIN RECEPTOR 1, ISOFORM B-RELATED"/>
    <property type="match status" value="1"/>
</dbReference>
<dbReference type="PANTHER" id="PTHR46273:SF4">
    <property type="entry name" value="AT19640P"/>
    <property type="match status" value="1"/>
</dbReference>
<reference evidence="8" key="1">
    <citation type="journal article" date="2023" name="Insect Mol. Biol.">
        <title>Genome sequencing provides insights into the evolution of gene families encoding plant cell wall-degrading enzymes in longhorned beetles.</title>
        <authorList>
            <person name="Shin N.R."/>
            <person name="Okamura Y."/>
            <person name="Kirsch R."/>
            <person name="Pauchet Y."/>
        </authorList>
    </citation>
    <scope>NUCLEOTIDE SEQUENCE</scope>
    <source>
        <strain evidence="8">MMC_N1</strain>
    </source>
</reference>
<evidence type="ECO:0000256" key="2">
    <source>
        <dbReference type="ARBA" id="ARBA00010663"/>
    </source>
</evidence>
<dbReference type="EMBL" id="JAPWTJ010002283">
    <property type="protein sequence ID" value="KAJ8966880.1"/>
    <property type="molecule type" value="Genomic_DNA"/>
</dbReference>
<evidence type="ECO:0000256" key="6">
    <source>
        <dbReference type="SAM" id="Phobius"/>
    </source>
</evidence>
<dbReference type="Gene3D" id="1.20.1070.10">
    <property type="entry name" value="Rhodopsin 7-helix transmembrane proteins"/>
    <property type="match status" value="1"/>
</dbReference>
<accession>A0ABQ9IVF9</accession>
<feature type="transmembrane region" description="Helical" evidence="6">
    <location>
        <begin position="281"/>
        <end position="302"/>
    </location>
</feature>
<protein>
    <recommendedName>
        <fullName evidence="7">G-protein coupled receptors family 1 profile domain-containing protein</fullName>
    </recommendedName>
</protein>
<gene>
    <name evidence="8" type="ORF">NQ317_000307</name>
</gene>
<evidence type="ECO:0000256" key="1">
    <source>
        <dbReference type="ARBA" id="ARBA00004370"/>
    </source>
</evidence>
<comment type="caution">
    <text evidence="8">The sequence shown here is derived from an EMBL/GenBank/DDBJ whole genome shotgun (WGS) entry which is preliminary data.</text>
</comment>
<keyword evidence="4 6" id="KW-1133">Transmembrane helix</keyword>
<feature type="transmembrane region" description="Helical" evidence="6">
    <location>
        <begin position="22"/>
        <end position="44"/>
    </location>
</feature>
<feature type="transmembrane region" description="Helical" evidence="6">
    <location>
        <begin position="89"/>
        <end position="122"/>
    </location>
</feature>
<dbReference type="InterPro" id="IPR019427">
    <property type="entry name" value="7TM_GPCR_serpentine_rcpt_Srw"/>
</dbReference>
<dbReference type="CDD" id="cd14978">
    <property type="entry name" value="7tmA_FMRFamide_R-like"/>
    <property type="match status" value="1"/>
</dbReference>
<name>A0ABQ9IVF9_9CUCU</name>
<feature type="transmembrane region" description="Helical" evidence="6">
    <location>
        <begin position="143"/>
        <end position="163"/>
    </location>
</feature>
<feature type="transmembrane region" description="Helical" evidence="6">
    <location>
        <begin position="56"/>
        <end position="77"/>
    </location>
</feature>
<evidence type="ECO:0000256" key="4">
    <source>
        <dbReference type="ARBA" id="ARBA00022989"/>
    </source>
</evidence>